<evidence type="ECO:0000256" key="2">
    <source>
        <dbReference type="ARBA" id="ARBA00022540"/>
    </source>
</evidence>
<dbReference type="GO" id="GO:0043022">
    <property type="term" value="F:ribosome binding"/>
    <property type="evidence" value="ECO:0007669"/>
    <property type="project" value="TreeGrafter"/>
</dbReference>
<dbReference type="InterPro" id="IPR006196">
    <property type="entry name" value="RNA-binding_domain_S1_IF1"/>
</dbReference>
<dbReference type="GO" id="GO:0003743">
    <property type="term" value="F:translation initiation factor activity"/>
    <property type="evidence" value="ECO:0007669"/>
    <property type="project" value="UniProtKB-UniRule"/>
</dbReference>
<dbReference type="Proteomes" id="UP000184731">
    <property type="component" value="Chromosome"/>
</dbReference>
<feature type="domain" description="S1-like" evidence="6">
    <location>
        <begin position="1"/>
        <end position="72"/>
    </location>
</feature>
<dbReference type="Gene3D" id="2.40.50.140">
    <property type="entry name" value="Nucleic acid-binding proteins"/>
    <property type="match status" value="1"/>
</dbReference>
<name>A0A1L4CZS2_9BACT</name>
<dbReference type="KEGG" id="saqi:AXG55_05845"/>
<dbReference type="EMBL" id="CP017834">
    <property type="protein sequence ID" value="APJ03451.1"/>
    <property type="molecule type" value="Genomic_DNA"/>
</dbReference>
<dbReference type="NCBIfam" id="TIGR00008">
    <property type="entry name" value="infA"/>
    <property type="match status" value="1"/>
</dbReference>
<evidence type="ECO:0000256" key="5">
    <source>
        <dbReference type="PROSITE-ProRule" id="PRU00181"/>
    </source>
</evidence>
<dbReference type="GO" id="GO:0003723">
    <property type="term" value="F:RNA binding"/>
    <property type="evidence" value="ECO:0007669"/>
    <property type="project" value="InterPro"/>
</dbReference>
<organism evidence="7 8">
    <name type="scientific">Silvanigrella aquatica</name>
    <dbReference type="NCBI Taxonomy" id="1915309"/>
    <lineage>
        <taxon>Bacteria</taxon>
        <taxon>Pseudomonadati</taxon>
        <taxon>Bdellovibrionota</taxon>
        <taxon>Oligoflexia</taxon>
        <taxon>Silvanigrellales</taxon>
        <taxon>Silvanigrellaceae</taxon>
        <taxon>Silvanigrella</taxon>
    </lineage>
</organism>
<accession>A0A1L4CZS2</accession>
<dbReference type="SUPFAM" id="SSF50249">
    <property type="entry name" value="Nucleic acid-binding proteins"/>
    <property type="match status" value="1"/>
</dbReference>
<gene>
    <name evidence="7" type="ORF">AXG55_05845</name>
</gene>
<dbReference type="PROSITE" id="PS50832">
    <property type="entry name" value="S1_IF1_TYPE"/>
    <property type="match status" value="1"/>
</dbReference>
<dbReference type="GO" id="GO:0005829">
    <property type="term" value="C:cytosol"/>
    <property type="evidence" value="ECO:0007669"/>
    <property type="project" value="TreeGrafter"/>
</dbReference>
<evidence type="ECO:0000256" key="1">
    <source>
        <dbReference type="ARBA" id="ARBA00010939"/>
    </source>
</evidence>
<evidence type="ECO:0000313" key="8">
    <source>
        <dbReference type="Proteomes" id="UP000184731"/>
    </source>
</evidence>
<dbReference type="InterPro" id="IPR012340">
    <property type="entry name" value="NA-bd_OB-fold"/>
</dbReference>
<dbReference type="STRING" id="1915309.AXG55_05845"/>
<dbReference type="PANTHER" id="PTHR33370:SF1">
    <property type="entry name" value="TRANSLATION INITIATION FACTOR IF-1, CHLOROPLASTIC"/>
    <property type="match status" value="1"/>
</dbReference>
<reference evidence="7 8" key="1">
    <citation type="submission" date="2016-10" db="EMBL/GenBank/DDBJ databases">
        <title>Silvanigrella aquatica sp. nov., isolated from a freshwater lake located in the Black Forest, Germany, description of Silvanigrellaceae fam. nov., Silvanigrellales ord. nov., reclassification of the order Bdellovibrionales in the class Oligoflexia, reclassification of the families Bacteriovoracaceae and Halobacteriovoraceae in the new order Bacteriovoracales ord. nov., and reclassification of the family Pseudobacteriovoracaceae in the order Oligoflexiales.</title>
        <authorList>
            <person name="Hahn M.W."/>
            <person name="Schmidt J."/>
            <person name="Koll U."/>
            <person name="Rohde M."/>
            <person name="Verbag S."/>
            <person name="Pitt A."/>
            <person name="Nakai R."/>
            <person name="Naganuma T."/>
            <person name="Lang E."/>
        </authorList>
    </citation>
    <scope>NUCLEOTIDE SEQUENCE [LARGE SCALE GENOMIC DNA]</scope>
    <source>
        <strain evidence="7 8">MWH-Nonnen-W8red</strain>
    </source>
</reference>
<evidence type="ECO:0000313" key="7">
    <source>
        <dbReference type="EMBL" id="APJ03451.1"/>
    </source>
</evidence>
<dbReference type="PANTHER" id="PTHR33370">
    <property type="entry name" value="TRANSLATION INITIATION FACTOR IF-1, CHLOROPLASTIC"/>
    <property type="match status" value="1"/>
</dbReference>
<dbReference type="AlphaFoldDB" id="A0A1L4CZS2"/>
<dbReference type="OrthoDB" id="8778567at2"/>
<dbReference type="InterPro" id="IPR004368">
    <property type="entry name" value="TIF_IF1"/>
</dbReference>
<keyword evidence="2 5" id="KW-0396">Initiation factor</keyword>
<protein>
    <recommendedName>
        <fullName evidence="4">Translation initiation factor IF-1</fullName>
    </recommendedName>
</protein>
<sequence>MSRSDLLSVEGIVTNVFAGGKYAVSLHTGQTISAKISGRMRKYQISVIIGDRVTVGLSPYDVSHGLIISREKLNSKGK</sequence>
<comment type="similarity">
    <text evidence="1">Belongs to the IF-1 family.</text>
</comment>
<evidence type="ECO:0000256" key="4">
    <source>
        <dbReference type="NCBIfam" id="TIGR00008"/>
    </source>
</evidence>
<dbReference type="Pfam" id="PF01176">
    <property type="entry name" value="eIF-1a"/>
    <property type="match status" value="1"/>
</dbReference>
<keyword evidence="3 5" id="KW-0648">Protein biosynthesis</keyword>
<keyword evidence="8" id="KW-1185">Reference proteome</keyword>
<evidence type="ECO:0000259" key="6">
    <source>
        <dbReference type="PROSITE" id="PS50832"/>
    </source>
</evidence>
<evidence type="ECO:0000256" key="3">
    <source>
        <dbReference type="ARBA" id="ARBA00022917"/>
    </source>
</evidence>
<dbReference type="RefSeq" id="WP_148697185.1">
    <property type="nucleotide sequence ID" value="NZ_CP017834.1"/>
</dbReference>
<proteinExistence type="inferred from homology"/>